<evidence type="ECO:0000256" key="1">
    <source>
        <dbReference type="ARBA" id="ARBA00008791"/>
    </source>
</evidence>
<reference evidence="3" key="1">
    <citation type="submission" date="2021-04" db="EMBL/GenBank/DDBJ databases">
        <title>Genome based classification of Actinospica acidithermotolerans sp. nov., an actinobacterium isolated from an Indonesian hot spring.</title>
        <authorList>
            <person name="Kusuma A.B."/>
            <person name="Putra K.E."/>
            <person name="Nafisah S."/>
            <person name="Loh J."/>
            <person name="Nouioui I."/>
            <person name="Goodfellow M."/>
        </authorList>
    </citation>
    <scope>NUCLEOTIDE SEQUENCE</scope>
    <source>
        <strain evidence="3">MGRD01-02</strain>
    </source>
</reference>
<dbReference type="InterPro" id="IPR014729">
    <property type="entry name" value="Rossmann-like_a/b/a_fold"/>
</dbReference>
<keyword evidence="4" id="KW-1185">Reference proteome</keyword>
<dbReference type="SUPFAM" id="SSF52402">
    <property type="entry name" value="Adenine nucleotide alpha hydrolases-like"/>
    <property type="match status" value="1"/>
</dbReference>
<dbReference type="RefSeq" id="WP_212518202.1">
    <property type="nucleotide sequence ID" value="NZ_JAGSOH010000027.1"/>
</dbReference>
<dbReference type="AlphaFoldDB" id="A0A941E8Q0"/>
<dbReference type="InterPro" id="IPR006016">
    <property type="entry name" value="UspA"/>
</dbReference>
<gene>
    <name evidence="3" type="ORF">KDK95_12130</name>
</gene>
<comment type="similarity">
    <text evidence="1">Belongs to the universal stress protein A family.</text>
</comment>
<dbReference type="Gene3D" id="3.40.50.620">
    <property type="entry name" value="HUPs"/>
    <property type="match status" value="1"/>
</dbReference>
<comment type="caution">
    <text evidence="3">The sequence shown here is derived from an EMBL/GenBank/DDBJ whole genome shotgun (WGS) entry which is preliminary data.</text>
</comment>
<dbReference type="PANTHER" id="PTHR46268:SF6">
    <property type="entry name" value="UNIVERSAL STRESS PROTEIN UP12"/>
    <property type="match status" value="1"/>
</dbReference>
<dbReference type="PANTHER" id="PTHR46268">
    <property type="entry name" value="STRESS RESPONSE PROTEIN NHAX"/>
    <property type="match status" value="1"/>
</dbReference>
<dbReference type="EMBL" id="JAGSOH010000027">
    <property type="protein sequence ID" value="MBR7827056.1"/>
    <property type="molecule type" value="Genomic_DNA"/>
</dbReference>
<dbReference type="CDD" id="cd00293">
    <property type="entry name" value="USP-like"/>
    <property type="match status" value="1"/>
</dbReference>
<name>A0A941E8Q0_9ACTN</name>
<accession>A0A941E8Q0</accession>
<evidence type="ECO:0000259" key="2">
    <source>
        <dbReference type="Pfam" id="PF00582"/>
    </source>
</evidence>
<evidence type="ECO:0000313" key="3">
    <source>
        <dbReference type="EMBL" id="MBR7827056.1"/>
    </source>
</evidence>
<evidence type="ECO:0000313" key="4">
    <source>
        <dbReference type="Proteomes" id="UP000676325"/>
    </source>
</evidence>
<feature type="domain" description="UspA" evidence="2">
    <location>
        <begin position="19"/>
        <end position="154"/>
    </location>
</feature>
<dbReference type="InterPro" id="IPR006015">
    <property type="entry name" value="Universal_stress_UspA"/>
</dbReference>
<dbReference type="Pfam" id="PF00582">
    <property type="entry name" value="Usp"/>
    <property type="match status" value="1"/>
</dbReference>
<proteinExistence type="inferred from homology"/>
<dbReference type="Proteomes" id="UP000676325">
    <property type="component" value="Unassembled WGS sequence"/>
</dbReference>
<protein>
    <submittedName>
        <fullName evidence="3">Universal stress protein</fullName>
    </submittedName>
</protein>
<sequence>MTVHQLSGTDIGTIAPNCVLVAVDLSRTSLRAADYAAGLARRNGVGVVGVYVRQYSALVLANPGVTAYAQSAESEVAREAGEYLAESALRLGTACAFTVLEGPPAETIRNLARDLHVSALVVGASERLVHRWFGVGSLSARLARTAPCPVIVVP</sequence>
<dbReference type="PRINTS" id="PR01438">
    <property type="entry name" value="UNVRSLSTRESS"/>
</dbReference>
<organism evidence="3 4">
    <name type="scientific">Actinospica acidithermotolerans</name>
    <dbReference type="NCBI Taxonomy" id="2828514"/>
    <lineage>
        <taxon>Bacteria</taxon>
        <taxon>Bacillati</taxon>
        <taxon>Actinomycetota</taxon>
        <taxon>Actinomycetes</taxon>
        <taxon>Catenulisporales</taxon>
        <taxon>Actinospicaceae</taxon>
        <taxon>Actinospica</taxon>
    </lineage>
</organism>